<evidence type="ECO:0000313" key="1">
    <source>
        <dbReference type="EMBL" id="MBB5037120.1"/>
    </source>
</evidence>
<reference evidence="1 2" key="1">
    <citation type="submission" date="2020-08" db="EMBL/GenBank/DDBJ databases">
        <title>Genomic Encyclopedia of Type Strains, Phase IV (KMG-IV): sequencing the most valuable type-strain genomes for metagenomic binning, comparative biology and taxonomic classification.</title>
        <authorList>
            <person name="Goeker M."/>
        </authorList>
    </citation>
    <scope>NUCLEOTIDE SEQUENCE [LARGE SCALE GENOMIC DNA]</scope>
    <source>
        <strain evidence="1 2">DSM 12251</strain>
    </source>
</reference>
<comment type="caution">
    <text evidence="1">The sequence shown here is derived from an EMBL/GenBank/DDBJ whole genome shotgun (WGS) entry which is preliminary data.</text>
</comment>
<evidence type="ECO:0000313" key="2">
    <source>
        <dbReference type="Proteomes" id="UP000534294"/>
    </source>
</evidence>
<sequence>MFAVLLLAYYHSDMATANSTPPPLQAASFKEAAKLAMMRRNLTVAALANRLGRQRNTVSIAINHETMCPGVKEEIKKELGFHI</sequence>
<organism evidence="1 2">
    <name type="scientific">Prosthecobacter dejongeii</name>
    <dbReference type="NCBI Taxonomy" id="48465"/>
    <lineage>
        <taxon>Bacteria</taxon>
        <taxon>Pseudomonadati</taxon>
        <taxon>Verrucomicrobiota</taxon>
        <taxon>Verrucomicrobiia</taxon>
        <taxon>Verrucomicrobiales</taxon>
        <taxon>Verrucomicrobiaceae</taxon>
        <taxon>Prosthecobacter</taxon>
    </lineage>
</organism>
<dbReference type="Proteomes" id="UP000534294">
    <property type="component" value="Unassembled WGS sequence"/>
</dbReference>
<gene>
    <name evidence="1" type="ORF">HNQ64_001362</name>
</gene>
<protein>
    <submittedName>
        <fullName evidence="1">Uncharacterized protein</fullName>
    </submittedName>
</protein>
<keyword evidence="2" id="KW-1185">Reference proteome</keyword>
<accession>A0A7W7YIZ4</accession>
<name>A0A7W7YIZ4_9BACT</name>
<dbReference type="AlphaFoldDB" id="A0A7W7YIZ4"/>
<dbReference type="EMBL" id="JACHIF010000002">
    <property type="protein sequence ID" value="MBB5037120.1"/>
    <property type="molecule type" value="Genomic_DNA"/>
</dbReference>
<proteinExistence type="predicted"/>